<accession>A0A2T8HRL8</accession>
<feature type="domain" description="HTH tetR-type" evidence="5">
    <location>
        <begin position="2"/>
        <end position="62"/>
    </location>
</feature>
<evidence type="ECO:0000313" key="6">
    <source>
        <dbReference type="EMBL" id="PVH28033.1"/>
    </source>
</evidence>
<keyword evidence="7" id="KW-1185">Reference proteome</keyword>
<evidence type="ECO:0000256" key="2">
    <source>
        <dbReference type="ARBA" id="ARBA00023125"/>
    </source>
</evidence>
<protein>
    <submittedName>
        <fullName evidence="6">TetR family transcriptional regulator</fullName>
    </submittedName>
</protein>
<dbReference type="InterPro" id="IPR001647">
    <property type="entry name" value="HTH_TetR"/>
</dbReference>
<dbReference type="EMBL" id="QDKM01000007">
    <property type="protein sequence ID" value="PVH28033.1"/>
    <property type="molecule type" value="Genomic_DNA"/>
</dbReference>
<sequence length="198" mass="20778">MSEMMRKISAGLEQAFAKGGFAEPSVEDLRDAAGVSLRTLYKYTPSRSEMVLAALEHRHRRYLARVFEDLPQEPAAALEALLSRVGDWMASETAHGCLFHAAVAADPASQPLRELLERHKAEVAARAAMATGLGGAGLGGDSVGVDSVGADSRGEGSGGAETALLVIIEGLTQAWPLRGDEAVLAAKRLGRALQSATL</sequence>
<comment type="caution">
    <text evidence="6">The sequence shown here is derived from an EMBL/GenBank/DDBJ whole genome shotgun (WGS) entry which is preliminary data.</text>
</comment>
<keyword evidence="3" id="KW-0804">Transcription</keyword>
<evidence type="ECO:0000256" key="3">
    <source>
        <dbReference type="ARBA" id="ARBA00023163"/>
    </source>
</evidence>
<keyword evidence="1" id="KW-0805">Transcription regulation</keyword>
<evidence type="ECO:0000256" key="4">
    <source>
        <dbReference type="PROSITE-ProRule" id="PRU00335"/>
    </source>
</evidence>
<dbReference type="SUPFAM" id="SSF46689">
    <property type="entry name" value="Homeodomain-like"/>
    <property type="match status" value="1"/>
</dbReference>
<name>A0A2T8HRL8_9RHOB</name>
<gene>
    <name evidence="6" type="ORF">DDE20_14860</name>
</gene>
<keyword evidence="2 4" id="KW-0238">DNA-binding</keyword>
<evidence type="ECO:0000259" key="5">
    <source>
        <dbReference type="PROSITE" id="PS50977"/>
    </source>
</evidence>
<evidence type="ECO:0000256" key="1">
    <source>
        <dbReference type="ARBA" id="ARBA00023015"/>
    </source>
</evidence>
<dbReference type="PROSITE" id="PS50977">
    <property type="entry name" value="HTH_TETR_2"/>
    <property type="match status" value="1"/>
</dbReference>
<reference evidence="6 7" key="1">
    <citation type="submission" date="2018-04" db="EMBL/GenBank/DDBJ databases">
        <title>Pararhodobacter oceanense sp. nov., isolated from marine intertidal sediment.</title>
        <authorList>
            <person name="Wang X.-L."/>
            <person name="Du Z.-J."/>
        </authorList>
    </citation>
    <scope>NUCLEOTIDE SEQUENCE [LARGE SCALE GENOMIC DNA]</scope>
    <source>
        <strain evidence="6 7">AM505</strain>
    </source>
</reference>
<dbReference type="Proteomes" id="UP000245911">
    <property type="component" value="Unassembled WGS sequence"/>
</dbReference>
<dbReference type="PANTHER" id="PTHR47506">
    <property type="entry name" value="TRANSCRIPTIONAL REGULATORY PROTEIN"/>
    <property type="match status" value="1"/>
</dbReference>
<dbReference type="Pfam" id="PF00440">
    <property type="entry name" value="TetR_N"/>
    <property type="match status" value="1"/>
</dbReference>
<feature type="DNA-binding region" description="H-T-H motif" evidence="4">
    <location>
        <begin position="25"/>
        <end position="44"/>
    </location>
</feature>
<dbReference type="OrthoDB" id="9787680at2"/>
<dbReference type="AlphaFoldDB" id="A0A2T8HRL8"/>
<dbReference type="InterPro" id="IPR009057">
    <property type="entry name" value="Homeodomain-like_sf"/>
</dbReference>
<evidence type="ECO:0000313" key="7">
    <source>
        <dbReference type="Proteomes" id="UP000245911"/>
    </source>
</evidence>
<organism evidence="6 7">
    <name type="scientific">Pararhodobacter oceanensis</name>
    <dbReference type="NCBI Taxonomy" id="2172121"/>
    <lineage>
        <taxon>Bacteria</taxon>
        <taxon>Pseudomonadati</taxon>
        <taxon>Pseudomonadota</taxon>
        <taxon>Alphaproteobacteria</taxon>
        <taxon>Rhodobacterales</taxon>
        <taxon>Paracoccaceae</taxon>
        <taxon>Pararhodobacter</taxon>
    </lineage>
</organism>
<dbReference type="PANTHER" id="PTHR47506:SF1">
    <property type="entry name" value="HTH-TYPE TRANSCRIPTIONAL REGULATOR YJDC"/>
    <property type="match status" value="1"/>
</dbReference>
<dbReference type="GO" id="GO:0003677">
    <property type="term" value="F:DNA binding"/>
    <property type="evidence" value="ECO:0007669"/>
    <property type="project" value="UniProtKB-UniRule"/>
</dbReference>
<proteinExistence type="predicted"/>
<dbReference type="Gene3D" id="1.10.357.10">
    <property type="entry name" value="Tetracycline Repressor, domain 2"/>
    <property type="match status" value="1"/>
</dbReference>